<sequence>MGENTGLGSLPEERRCVFESKGEEGWSWLSFGLFPDRIEWATGDLGKWNVEWIKRRGRLERQQKAKETKNHQQLHLPGEITDPRMLHRMSRLNGALLFLSSEFFGGIEPRYTSLIPLELDQTEAPSLPAKLDEIRRRELARFGFFFLD</sequence>
<keyword evidence="2" id="KW-1185">Reference proteome</keyword>
<protein>
    <submittedName>
        <fullName evidence="1">Uncharacterized protein</fullName>
    </submittedName>
</protein>
<comment type="caution">
    <text evidence="1">The sequence shown here is derived from an EMBL/GenBank/DDBJ whole genome shotgun (WGS) entry which is preliminary data.</text>
</comment>
<evidence type="ECO:0000313" key="2">
    <source>
        <dbReference type="Proteomes" id="UP001497480"/>
    </source>
</evidence>
<reference evidence="1 2" key="1">
    <citation type="submission" date="2024-03" db="EMBL/GenBank/DDBJ databases">
        <authorList>
            <person name="Martinez-Hernandez J."/>
        </authorList>
    </citation>
    <scope>NUCLEOTIDE SEQUENCE [LARGE SCALE GENOMIC DNA]</scope>
</reference>
<proteinExistence type="predicted"/>
<accession>A0AAV1WJ61</accession>
<dbReference type="Proteomes" id="UP001497480">
    <property type="component" value="Unassembled WGS sequence"/>
</dbReference>
<dbReference type="EMBL" id="CAXHTB010000007">
    <property type="protein sequence ID" value="CAL0309405.1"/>
    <property type="molecule type" value="Genomic_DNA"/>
</dbReference>
<name>A0AAV1WJ61_LUPLU</name>
<dbReference type="AlphaFoldDB" id="A0AAV1WJ61"/>
<gene>
    <name evidence="1" type="ORF">LLUT_LOCUS10465</name>
</gene>
<organism evidence="1 2">
    <name type="scientific">Lupinus luteus</name>
    <name type="common">European yellow lupine</name>
    <dbReference type="NCBI Taxonomy" id="3873"/>
    <lineage>
        <taxon>Eukaryota</taxon>
        <taxon>Viridiplantae</taxon>
        <taxon>Streptophyta</taxon>
        <taxon>Embryophyta</taxon>
        <taxon>Tracheophyta</taxon>
        <taxon>Spermatophyta</taxon>
        <taxon>Magnoliopsida</taxon>
        <taxon>eudicotyledons</taxon>
        <taxon>Gunneridae</taxon>
        <taxon>Pentapetalae</taxon>
        <taxon>rosids</taxon>
        <taxon>fabids</taxon>
        <taxon>Fabales</taxon>
        <taxon>Fabaceae</taxon>
        <taxon>Papilionoideae</taxon>
        <taxon>50 kb inversion clade</taxon>
        <taxon>genistoids sensu lato</taxon>
        <taxon>core genistoids</taxon>
        <taxon>Genisteae</taxon>
        <taxon>Lupinus</taxon>
    </lineage>
</organism>
<evidence type="ECO:0000313" key="1">
    <source>
        <dbReference type="EMBL" id="CAL0309405.1"/>
    </source>
</evidence>